<evidence type="ECO:0000256" key="1">
    <source>
        <dbReference type="ARBA" id="ARBA00004609"/>
    </source>
</evidence>
<dbReference type="Proteomes" id="UP000195570">
    <property type="component" value="Unassembled WGS sequence"/>
</dbReference>
<comment type="subcellular location">
    <subcellularLocation>
        <location evidence="1">Cell membrane</location>
        <topology evidence="1">Lipid-anchor</topology>
        <topology evidence="1">GPI-anchor</topology>
    </subcellularLocation>
</comment>
<feature type="signal peptide" evidence="7">
    <location>
        <begin position="1"/>
        <end position="19"/>
    </location>
</feature>
<dbReference type="VEuPathDB" id="TriTrypDB:TEOVI_000305400"/>
<keyword evidence="2" id="KW-1003">Cell membrane</keyword>
<protein>
    <submittedName>
        <fullName evidence="9">Trypanosome variant surface glycoprotein (A-type), putative</fullName>
    </submittedName>
</protein>
<proteinExistence type="predicted"/>
<keyword evidence="6" id="KW-0449">Lipoprotein</keyword>
<name>A0A1G4IGY1_TRYEQ</name>
<dbReference type="EMBL" id="CZPT02001630">
    <property type="protein sequence ID" value="SCU71473.1"/>
    <property type="molecule type" value="Genomic_DNA"/>
</dbReference>
<dbReference type="GO" id="GO:0098552">
    <property type="term" value="C:side of membrane"/>
    <property type="evidence" value="ECO:0007669"/>
    <property type="project" value="UniProtKB-KW"/>
</dbReference>
<evidence type="ECO:0000313" key="10">
    <source>
        <dbReference type="Proteomes" id="UP000195570"/>
    </source>
</evidence>
<gene>
    <name evidence="9" type="ORF">TEOVI_000305400</name>
</gene>
<dbReference type="GeneID" id="92376994"/>
<feature type="chain" id="PRO_5009235484" evidence="7">
    <location>
        <begin position="20"/>
        <end position="476"/>
    </location>
</feature>
<evidence type="ECO:0000313" key="9">
    <source>
        <dbReference type="EMBL" id="SCU71473.1"/>
    </source>
</evidence>
<dbReference type="InterPro" id="IPR001812">
    <property type="entry name" value="Trypano_VSG_A_N_dom"/>
</dbReference>
<evidence type="ECO:0000256" key="3">
    <source>
        <dbReference type="ARBA" id="ARBA00022622"/>
    </source>
</evidence>
<sequence>MSIVELAIAILLMSTQGLAARTTKAESIAADPWNKINAVAANLMKAPQLGLKILERTADKQEAMLLVSAKASLMWVTENDDKQKSAWQFLHSCIEDNLEKSSETTKQTTKRALKDSAQALLAAGYLGEFTSVIGSYFSSSGCCVCKIGTPSGACSADHDWSTSKAATTTGALGEIKVEEAQFLNFDENGIKGMAGLTGLDNTVQRATDDKCKLLKASDTSITGGANENGDNITFAAGMLTAGHEDTPVALVVDNLKIESGAAAENKQKIPVIYEAWQAVQDLQALTTETFADYTMRARGDFEAAGRCYNSAKRVITAKYALTAEPNSTLIETEFTNALGKVSADLQATLYRGLATTPIQNGAFCDSKNRKVGTHTKSSDLRHASRFATTNAMRILEQSDIKAGSKCQQGDKQEVDETKEKECSDKKRTECKRECEWDKEKERRRKKEKDDKKEEKCAVKEQKECEKATGCEWEENK</sequence>
<dbReference type="Gene3D" id="1.10.470.10">
    <property type="entry name" value="Variant Surface Glycoprotein, subunit A, domain 2"/>
    <property type="match status" value="1"/>
</dbReference>
<dbReference type="GO" id="GO:0005886">
    <property type="term" value="C:plasma membrane"/>
    <property type="evidence" value="ECO:0007669"/>
    <property type="project" value="UniProtKB-SubCell"/>
</dbReference>
<dbReference type="SUPFAM" id="SSF58087">
    <property type="entry name" value="Variant surface glycoprotein (N-terminal domain)"/>
    <property type="match status" value="1"/>
</dbReference>
<dbReference type="Pfam" id="PF00913">
    <property type="entry name" value="Trypan_glycop"/>
    <property type="match status" value="1"/>
</dbReference>
<dbReference type="GO" id="GO:0042783">
    <property type="term" value="P:symbiont-mediated evasion of host immune response"/>
    <property type="evidence" value="ECO:0007669"/>
    <property type="project" value="InterPro"/>
</dbReference>
<evidence type="ECO:0000256" key="2">
    <source>
        <dbReference type="ARBA" id="ARBA00022475"/>
    </source>
</evidence>
<reference evidence="9" key="1">
    <citation type="submission" date="2016-09" db="EMBL/GenBank/DDBJ databases">
        <authorList>
            <person name="Hebert L."/>
            <person name="Moumen B."/>
        </authorList>
    </citation>
    <scope>NUCLEOTIDE SEQUENCE [LARGE SCALE GENOMIC DNA]</scope>
    <source>
        <strain evidence="9">OVI</strain>
    </source>
</reference>
<comment type="caution">
    <text evidence="9">The sequence shown here is derived from an EMBL/GenBank/DDBJ whole genome shotgun (WGS) entry which is preliminary data.</text>
</comment>
<evidence type="ECO:0000256" key="5">
    <source>
        <dbReference type="ARBA" id="ARBA00023180"/>
    </source>
</evidence>
<keyword evidence="4" id="KW-0472">Membrane</keyword>
<evidence type="ECO:0000256" key="4">
    <source>
        <dbReference type="ARBA" id="ARBA00023136"/>
    </source>
</evidence>
<dbReference type="Gene3D" id="3.90.150.10">
    <property type="entry name" value="Variant Surface Glycoprotein, subunit A domain 1"/>
    <property type="match status" value="1"/>
</dbReference>
<dbReference type="AlphaFoldDB" id="A0A1G4IGY1"/>
<evidence type="ECO:0000259" key="8">
    <source>
        <dbReference type="Pfam" id="PF00913"/>
    </source>
</evidence>
<accession>A0A1G4IGY1</accession>
<feature type="domain" description="Trypanosome variant surface glycoprotein A-type N-terminal" evidence="8">
    <location>
        <begin position="11"/>
        <end position="381"/>
    </location>
</feature>
<keyword evidence="5" id="KW-0325">Glycoprotein</keyword>
<evidence type="ECO:0000256" key="6">
    <source>
        <dbReference type="ARBA" id="ARBA00023288"/>
    </source>
</evidence>
<organism evidence="9 10">
    <name type="scientific">Trypanosoma equiperdum</name>
    <dbReference type="NCBI Taxonomy" id="5694"/>
    <lineage>
        <taxon>Eukaryota</taxon>
        <taxon>Discoba</taxon>
        <taxon>Euglenozoa</taxon>
        <taxon>Kinetoplastea</taxon>
        <taxon>Metakinetoplastina</taxon>
        <taxon>Trypanosomatida</taxon>
        <taxon>Trypanosomatidae</taxon>
        <taxon>Trypanosoma</taxon>
    </lineage>
</organism>
<evidence type="ECO:0000256" key="7">
    <source>
        <dbReference type="SAM" id="SignalP"/>
    </source>
</evidence>
<dbReference type="RefSeq" id="XP_067082138.1">
    <property type="nucleotide sequence ID" value="XM_067226037.1"/>
</dbReference>
<keyword evidence="3" id="KW-0336">GPI-anchor</keyword>
<keyword evidence="10" id="KW-1185">Reference proteome</keyword>
<keyword evidence="7" id="KW-0732">Signal</keyword>